<accession>A0ABQ7ZUH7</accession>
<dbReference type="PANTHER" id="PTHR34356">
    <property type="entry name" value="ANTIGENIC HEAT-STABLE PROTEIN"/>
    <property type="match status" value="1"/>
</dbReference>
<organism evidence="1 2">
    <name type="scientific">Brassica napus</name>
    <name type="common">Rape</name>
    <dbReference type="NCBI Taxonomy" id="3708"/>
    <lineage>
        <taxon>Eukaryota</taxon>
        <taxon>Viridiplantae</taxon>
        <taxon>Streptophyta</taxon>
        <taxon>Embryophyta</taxon>
        <taxon>Tracheophyta</taxon>
        <taxon>Spermatophyta</taxon>
        <taxon>Magnoliopsida</taxon>
        <taxon>eudicotyledons</taxon>
        <taxon>Gunneridae</taxon>
        <taxon>Pentapetalae</taxon>
        <taxon>rosids</taxon>
        <taxon>malvids</taxon>
        <taxon>Brassicales</taxon>
        <taxon>Brassicaceae</taxon>
        <taxon>Brassiceae</taxon>
        <taxon>Brassica</taxon>
    </lineage>
</organism>
<feature type="non-terminal residue" evidence="1">
    <location>
        <position position="1"/>
    </location>
</feature>
<keyword evidence="2" id="KW-1185">Reference proteome</keyword>
<name>A0ABQ7ZUH7_BRANA</name>
<proteinExistence type="predicted"/>
<gene>
    <name evidence="1" type="ORF">HID58_060002</name>
</gene>
<dbReference type="PANTHER" id="PTHR34356:SF1">
    <property type="entry name" value="ANTIGENIC HEAT-STABLE PROTEIN"/>
    <property type="match status" value="1"/>
</dbReference>
<dbReference type="EMBL" id="JAGKQM010000014">
    <property type="protein sequence ID" value="KAH0883906.1"/>
    <property type="molecule type" value="Genomic_DNA"/>
</dbReference>
<protein>
    <submittedName>
        <fullName evidence="1">Uncharacterized protein</fullName>
    </submittedName>
</protein>
<sequence length="104" mass="11915">EVLKSTTVKMAEESKVLNTPGADKQTEQKLFDALRQELELYSSHLSYFDITFLAIWELVLEEDGLGKEINETVEHVFCRLCGLEPPLFSSSNMENKMEKETETI</sequence>
<reference evidence="1 2" key="1">
    <citation type="submission" date="2021-05" db="EMBL/GenBank/DDBJ databases">
        <title>Genome Assembly of Synthetic Allotetraploid Brassica napus Reveals Homoeologous Exchanges between Subgenomes.</title>
        <authorList>
            <person name="Davis J.T."/>
        </authorList>
    </citation>
    <scope>NUCLEOTIDE SEQUENCE [LARGE SCALE GENOMIC DNA]</scope>
    <source>
        <strain evidence="2">cv. Da-Ae</strain>
        <tissue evidence="1">Seedling</tissue>
    </source>
</reference>
<evidence type="ECO:0000313" key="2">
    <source>
        <dbReference type="Proteomes" id="UP000824890"/>
    </source>
</evidence>
<comment type="caution">
    <text evidence="1">The sequence shown here is derived from an EMBL/GenBank/DDBJ whole genome shotgun (WGS) entry which is preliminary data.</text>
</comment>
<evidence type="ECO:0000313" key="1">
    <source>
        <dbReference type="EMBL" id="KAH0883906.1"/>
    </source>
</evidence>
<dbReference type="Proteomes" id="UP000824890">
    <property type="component" value="Unassembled WGS sequence"/>
</dbReference>